<dbReference type="Proteomes" id="UP000402241">
    <property type="component" value="Chromosome"/>
</dbReference>
<organism evidence="1 4">
    <name type="scientific">Micromonospora terminaliae</name>
    <dbReference type="NCBI Taxonomy" id="1914461"/>
    <lineage>
        <taxon>Bacteria</taxon>
        <taxon>Bacillati</taxon>
        <taxon>Actinomycetota</taxon>
        <taxon>Actinomycetes</taxon>
        <taxon>Micromonosporales</taxon>
        <taxon>Micromonosporaceae</taxon>
        <taxon>Micromonospora</taxon>
    </lineage>
</organism>
<dbReference type="Proteomes" id="UP000477779">
    <property type="component" value="Unassembled WGS sequence"/>
</dbReference>
<gene>
    <name evidence="1" type="ORF">G3561_11280</name>
    <name evidence="2" type="ORF">GCE86_08750</name>
</gene>
<dbReference type="RefSeq" id="WP_154226475.1">
    <property type="nucleotide sequence ID" value="NZ_CP045309.1"/>
</dbReference>
<protein>
    <submittedName>
        <fullName evidence="1">Uncharacterized protein</fullName>
    </submittedName>
</protein>
<reference evidence="2 3" key="1">
    <citation type="submission" date="2019-10" db="EMBL/GenBank/DDBJ databases">
        <title>Genome Sequence of Micromonospora terminaliae DSM 101760.</title>
        <authorList>
            <person name="Guo L."/>
        </authorList>
    </citation>
    <scope>NUCLEOTIDE SEQUENCE [LARGE SCALE GENOMIC DNA]</scope>
    <source>
        <strain evidence="2 3">DSM 101760</strain>
    </source>
</reference>
<dbReference type="EMBL" id="CP045309">
    <property type="protein sequence ID" value="QGL47130.1"/>
    <property type="molecule type" value="Genomic_DNA"/>
</dbReference>
<evidence type="ECO:0000313" key="2">
    <source>
        <dbReference type="EMBL" id="QGL47130.1"/>
    </source>
</evidence>
<name>A0AAJ2ZFT6_9ACTN</name>
<keyword evidence="3" id="KW-1185">Reference proteome</keyword>
<dbReference type="EMBL" id="JAAHBZ010000003">
    <property type="protein sequence ID" value="NES28124.1"/>
    <property type="molecule type" value="Genomic_DNA"/>
</dbReference>
<evidence type="ECO:0000313" key="4">
    <source>
        <dbReference type="Proteomes" id="UP000477779"/>
    </source>
</evidence>
<sequence length="82" mass="8608">MVLPDRMGCLKGAVVVNVVFPTVQYVRSAAHYGFRPDFCGAKDPESKKARSRPQCAVAKSELVVPAEGFGGDLSVANAAVVA</sequence>
<proteinExistence type="predicted"/>
<evidence type="ECO:0000313" key="1">
    <source>
        <dbReference type="EMBL" id="NES28124.1"/>
    </source>
</evidence>
<reference evidence="1 4" key="2">
    <citation type="submission" date="2020-02" db="EMBL/GenBank/DDBJ databases">
        <title>WGS of Micromonospora spp. isolated from hot spring.</title>
        <authorList>
            <person name="Thawai C."/>
        </authorList>
    </citation>
    <scope>NUCLEOTIDE SEQUENCE [LARGE SCALE GENOMIC DNA]</scope>
    <source>
        <strain evidence="1 4">TMS7</strain>
    </source>
</reference>
<dbReference type="AlphaFoldDB" id="A0AAJ2ZFT6"/>
<accession>A0AAJ2ZFT6</accession>
<evidence type="ECO:0000313" key="3">
    <source>
        <dbReference type="Proteomes" id="UP000402241"/>
    </source>
</evidence>